<dbReference type="AlphaFoldDB" id="A0A1C5JFF0"/>
<protein>
    <recommendedName>
        <fullName evidence="4">DUF1062 domain-containing protein</fullName>
    </recommendedName>
</protein>
<organism evidence="2 3">
    <name type="scientific">Micromonospora inositola</name>
    <dbReference type="NCBI Taxonomy" id="47865"/>
    <lineage>
        <taxon>Bacteria</taxon>
        <taxon>Bacillati</taxon>
        <taxon>Actinomycetota</taxon>
        <taxon>Actinomycetes</taxon>
        <taxon>Micromonosporales</taxon>
        <taxon>Micromonosporaceae</taxon>
        <taxon>Micromonospora</taxon>
    </lineage>
</organism>
<feature type="region of interest" description="Disordered" evidence="1">
    <location>
        <begin position="1"/>
        <end position="20"/>
    </location>
</feature>
<evidence type="ECO:0000313" key="3">
    <source>
        <dbReference type="Proteomes" id="UP000198221"/>
    </source>
</evidence>
<dbReference type="InterPro" id="IPR009412">
    <property type="entry name" value="DUF1062"/>
</dbReference>
<reference evidence="3" key="1">
    <citation type="submission" date="2016-06" db="EMBL/GenBank/DDBJ databases">
        <authorList>
            <person name="Varghese N."/>
            <person name="Submissions Spin"/>
        </authorList>
    </citation>
    <scope>NUCLEOTIDE SEQUENCE [LARGE SCALE GENOMIC DNA]</scope>
    <source>
        <strain evidence="3">DSM 43819</strain>
    </source>
</reference>
<dbReference type="EMBL" id="LT607754">
    <property type="protein sequence ID" value="SCG69041.1"/>
    <property type="molecule type" value="Genomic_DNA"/>
</dbReference>
<feature type="region of interest" description="Disordered" evidence="1">
    <location>
        <begin position="244"/>
        <end position="332"/>
    </location>
</feature>
<feature type="compositionally biased region" description="Basic and acidic residues" evidence="1">
    <location>
        <begin position="259"/>
        <end position="272"/>
    </location>
</feature>
<dbReference type="Pfam" id="PF06353">
    <property type="entry name" value="DUF1062"/>
    <property type="match status" value="1"/>
</dbReference>
<feature type="compositionally biased region" description="Basic and acidic residues" evidence="1">
    <location>
        <begin position="290"/>
        <end position="299"/>
    </location>
</feature>
<gene>
    <name evidence="2" type="ORF">GA0070613_4544</name>
</gene>
<name>A0A1C5JFF0_9ACTN</name>
<evidence type="ECO:0000313" key="2">
    <source>
        <dbReference type="EMBL" id="SCG69041.1"/>
    </source>
</evidence>
<proteinExistence type="predicted"/>
<sequence>MPARQVGGWPEYGSKGRRGDRRVVDAQLAGPAPQCSAPGQKWVASPARPALPCNWIFFSDHSQKDFTPRDAACSLDLTPSPCIGRRRRRRLFSHAFHQVFREIMSTRPHIVLSWTVRRTRLPLLAFRCVHCHSGLASTGDGKFRVNANGKLLDIWLLVGCVSCDRTSKITVHDRVLVRYLDPILLEGCSGNSSALVARVLLDPLIARRNRFALEWDSCWELLASSSPESPWPVQVSVIFDEPVAPSPRTAHRPGVGHQPRGDPSPRQDRHSAEPQNSQGLLVRPAMSRRRGPEPGREARWPCPGLHHAAVRARSLMTGRERRSGPARYQRRR</sequence>
<dbReference type="Proteomes" id="UP000198221">
    <property type="component" value="Chromosome I"/>
</dbReference>
<evidence type="ECO:0000256" key="1">
    <source>
        <dbReference type="SAM" id="MobiDB-lite"/>
    </source>
</evidence>
<evidence type="ECO:0008006" key="4">
    <source>
        <dbReference type="Google" id="ProtNLM"/>
    </source>
</evidence>
<accession>A0A1C5JFF0</accession>
<keyword evidence="3" id="KW-1185">Reference proteome</keyword>